<dbReference type="GO" id="GO:0036424">
    <property type="term" value="F:L-phosphoserine phosphatase activity"/>
    <property type="evidence" value="ECO:0007669"/>
    <property type="project" value="TreeGrafter"/>
</dbReference>
<dbReference type="Gene3D" id="3.40.50.2020">
    <property type="match status" value="1"/>
</dbReference>
<sequence length="656" mass="72348">MSQLSPTSGEVKPIIVGLFGLPGSGKSTAKKHLQQSAFASQINTFEGSEVLENIAKEGGTAFRSLDEGEKISLRKKAIAAISKQCADSNRIGIVTGHFMFWREGEDAPETVLTQQDWRVFTHILYLNLPVAKIQQQIQEDDQRKDRPRESLMHLQRWQVAERDGLRSSCLDNNVKFCETTADSNVLAQTIEFLNQICVEARLDGVVNTHDPSKLRTVLLLDGDKTIIPGDTGEAFWKLHDNSSPLKEIFEAGYSYDTFREAMNLYRTVSSKAFDKASREVAESALMHQQFLDLLNDVGKHEHIGAIVVTCGSRSIWEKVLSAAGVSEKVKIIGCEVDGMIVTPELKGILVNRLHDVHKKFVWAFGDSPLDLPMLRNADQAIVIVGEKGARSRSMEGKLGDAIRNGLQVRQLLMQVCKDGPLLDTDQLPLVQLDDVDFKQSILKTPHRLEYLDATDRVSAKLLMSATRDAKCRGPALVDAHRLVGRYLATEYLGAILGLETYKIMHVQGGEVDGHRLSSEDKTVIVPLMRGGEPMARGVWEAFPTAMYVHAKEPVDLHKSDHIAGRAAIVLVDGVVNTGKSVVDYVQHIRSCDANVKIVVLAGVVQGQAVEKGGVLDRLSNRYEGISLIALRISANKYTGSGSTDTGHRLFNTTHMN</sequence>
<dbReference type="PANTHER" id="PTHR43344:SF20">
    <property type="entry name" value="URACIL PHOSPHORIBOSYLTRANSFERASE"/>
    <property type="match status" value="1"/>
</dbReference>
<dbReference type="Pfam" id="PF13207">
    <property type="entry name" value="AAA_17"/>
    <property type="match status" value="1"/>
</dbReference>
<dbReference type="InterPro" id="IPR029057">
    <property type="entry name" value="PRTase-like"/>
</dbReference>
<accession>A0A2D3V3Z1</accession>
<gene>
    <name evidence="2" type="ORF">RCC_05246</name>
</gene>
<dbReference type="InterPro" id="IPR023214">
    <property type="entry name" value="HAD_sf"/>
</dbReference>
<dbReference type="OrthoDB" id="5416609at2759"/>
<dbReference type="InterPro" id="IPR050582">
    <property type="entry name" value="HAD-like_SerB"/>
</dbReference>
<keyword evidence="3" id="KW-1185">Reference proteome</keyword>
<dbReference type="SUPFAM" id="SSF56784">
    <property type="entry name" value="HAD-like"/>
    <property type="match status" value="1"/>
</dbReference>
<feature type="domain" description="Phosphoribosyltransferase" evidence="1">
    <location>
        <begin position="455"/>
        <end position="652"/>
    </location>
</feature>
<dbReference type="GO" id="GO:0000287">
    <property type="term" value="F:magnesium ion binding"/>
    <property type="evidence" value="ECO:0007669"/>
    <property type="project" value="TreeGrafter"/>
</dbReference>
<organism evidence="2 3">
    <name type="scientific">Ramularia collo-cygni</name>
    <dbReference type="NCBI Taxonomy" id="112498"/>
    <lineage>
        <taxon>Eukaryota</taxon>
        <taxon>Fungi</taxon>
        <taxon>Dikarya</taxon>
        <taxon>Ascomycota</taxon>
        <taxon>Pezizomycotina</taxon>
        <taxon>Dothideomycetes</taxon>
        <taxon>Dothideomycetidae</taxon>
        <taxon>Mycosphaerellales</taxon>
        <taxon>Mycosphaerellaceae</taxon>
        <taxon>Ramularia</taxon>
    </lineage>
</organism>
<dbReference type="PANTHER" id="PTHR43344">
    <property type="entry name" value="PHOSPHOSERINE PHOSPHATASE"/>
    <property type="match status" value="1"/>
</dbReference>
<reference evidence="2 3" key="1">
    <citation type="submission" date="2016-03" db="EMBL/GenBank/DDBJ databases">
        <authorList>
            <person name="Ploux O."/>
        </authorList>
    </citation>
    <scope>NUCLEOTIDE SEQUENCE [LARGE SCALE GENOMIC DNA]</scope>
    <source>
        <strain evidence="2 3">URUG2</strain>
    </source>
</reference>
<dbReference type="GeneID" id="35600411"/>
<evidence type="ECO:0000313" key="3">
    <source>
        <dbReference type="Proteomes" id="UP000225277"/>
    </source>
</evidence>
<dbReference type="Pfam" id="PF14681">
    <property type="entry name" value="UPRTase"/>
    <property type="match status" value="1"/>
</dbReference>
<dbReference type="InterPro" id="IPR036412">
    <property type="entry name" value="HAD-like_sf"/>
</dbReference>
<dbReference type="GO" id="GO:0005737">
    <property type="term" value="C:cytoplasm"/>
    <property type="evidence" value="ECO:0007669"/>
    <property type="project" value="TreeGrafter"/>
</dbReference>
<evidence type="ECO:0000259" key="1">
    <source>
        <dbReference type="Pfam" id="PF14681"/>
    </source>
</evidence>
<dbReference type="Gene3D" id="3.40.50.1000">
    <property type="entry name" value="HAD superfamily/HAD-like"/>
    <property type="match status" value="1"/>
</dbReference>
<name>A0A2D3V3Z1_9PEZI</name>
<dbReference type="CDD" id="cd06223">
    <property type="entry name" value="PRTases_typeI"/>
    <property type="match status" value="1"/>
</dbReference>
<proteinExistence type="predicted"/>
<dbReference type="Pfam" id="PF12710">
    <property type="entry name" value="HAD"/>
    <property type="match status" value="1"/>
</dbReference>
<dbReference type="InterPro" id="IPR000836">
    <property type="entry name" value="PRTase_dom"/>
</dbReference>
<dbReference type="InterPro" id="IPR027417">
    <property type="entry name" value="P-loop_NTPase"/>
</dbReference>
<dbReference type="GO" id="GO:0006564">
    <property type="term" value="P:L-serine biosynthetic process"/>
    <property type="evidence" value="ECO:0007669"/>
    <property type="project" value="TreeGrafter"/>
</dbReference>
<dbReference type="EMBL" id="FJUY01000007">
    <property type="protein sequence ID" value="CZT19397.1"/>
    <property type="molecule type" value="Genomic_DNA"/>
</dbReference>
<dbReference type="RefSeq" id="XP_023626287.1">
    <property type="nucleotide sequence ID" value="XM_023770519.1"/>
</dbReference>
<dbReference type="SUPFAM" id="SSF52540">
    <property type="entry name" value="P-loop containing nucleoside triphosphate hydrolases"/>
    <property type="match status" value="1"/>
</dbReference>
<protein>
    <submittedName>
        <fullName evidence="2">Related to 2-3-cyclic-nucleotide 3-phosphodiesterase</fullName>
    </submittedName>
</protein>
<dbReference type="Gene3D" id="3.40.50.300">
    <property type="entry name" value="P-loop containing nucleotide triphosphate hydrolases"/>
    <property type="match status" value="1"/>
</dbReference>
<dbReference type="Proteomes" id="UP000225277">
    <property type="component" value="Unassembled WGS sequence"/>
</dbReference>
<dbReference type="AlphaFoldDB" id="A0A2D3V3Z1"/>
<dbReference type="SUPFAM" id="SSF53271">
    <property type="entry name" value="PRTase-like"/>
    <property type="match status" value="1"/>
</dbReference>
<dbReference type="STRING" id="112498.A0A2D3V3Z1"/>
<evidence type="ECO:0000313" key="2">
    <source>
        <dbReference type="EMBL" id="CZT19397.1"/>
    </source>
</evidence>